<gene>
    <name evidence="1" type="ORF">FYK34_12785</name>
</gene>
<evidence type="ECO:0000313" key="1">
    <source>
        <dbReference type="EMBL" id="QEL56371.1"/>
    </source>
</evidence>
<name>A0A5C1DI22_9NEIS</name>
<organism evidence="1 2">
    <name type="scientific">Chromobacterium paludis</name>
    <dbReference type="NCBI Taxonomy" id="2605945"/>
    <lineage>
        <taxon>Bacteria</taxon>
        <taxon>Pseudomonadati</taxon>
        <taxon>Pseudomonadota</taxon>
        <taxon>Betaproteobacteria</taxon>
        <taxon>Neisseriales</taxon>
        <taxon>Chromobacteriaceae</taxon>
        <taxon>Chromobacterium</taxon>
    </lineage>
</organism>
<dbReference type="Proteomes" id="UP000322079">
    <property type="component" value="Chromosome"/>
</dbReference>
<protein>
    <submittedName>
        <fullName evidence="1">Uncharacterized protein</fullName>
    </submittedName>
</protein>
<dbReference type="EMBL" id="CP043473">
    <property type="protein sequence ID" value="QEL56371.1"/>
    <property type="molecule type" value="Genomic_DNA"/>
</dbReference>
<accession>A0A5C1DI22</accession>
<proteinExistence type="predicted"/>
<keyword evidence="2" id="KW-1185">Reference proteome</keyword>
<evidence type="ECO:0000313" key="2">
    <source>
        <dbReference type="Proteomes" id="UP000322079"/>
    </source>
</evidence>
<dbReference type="AlphaFoldDB" id="A0A5C1DI22"/>
<dbReference type="RefSeq" id="WP_149297017.1">
    <property type="nucleotide sequence ID" value="NZ_CP043473.1"/>
</dbReference>
<sequence length="84" mass="8617">MYGAGFDIRAIIASPKAKPPISCAPFIERAKSSVTIAGPLPATARQRKWRSVISADGIREPGVILLLPGGAGIGDARMSSAGVT</sequence>
<dbReference type="KEGG" id="chrm:FYK34_12785"/>
<reference evidence="1 2" key="1">
    <citation type="submission" date="2019-08" db="EMBL/GenBank/DDBJ databases">
        <title>Chromobacterium paludis, a novel bacterium isolated from a Maryland marsh pond.</title>
        <authorList>
            <person name="Blackburn M.B."/>
            <person name="Gundersen-Rindal D.E."/>
        </authorList>
    </citation>
    <scope>NUCLEOTIDE SEQUENCE [LARGE SCALE GENOMIC DNA]</scope>
    <source>
        <strain evidence="2">IIBBL 257-1</strain>
    </source>
</reference>